<keyword evidence="1" id="KW-0472">Membrane</keyword>
<keyword evidence="3" id="KW-1185">Reference proteome</keyword>
<dbReference type="InterPro" id="IPR050010">
    <property type="entry name" value="ETEC_3214_dom"/>
</dbReference>
<organism evidence="2 3">
    <name type="scientific">Brenneria tiliae</name>
    <dbReference type="NCBI Taxonomy" id="2914984"/>
    <lineage>
        <taxon>Bacteria</taxon>
        <taxon>Pseudomonadati</taxon>
        <taxon>Pseudomonadota</taxon>
        <taxon>Gammaproteobacteria</taxon>
        <taxon>Enterobacterales</taxon>
        <taxon>Pectobacteriaceae</taxon>
        <taxon>Brenneria</taxon>
    </lineage>
</organism>
<protein>
    <submittedName>
        <fullName evidence="2">Uncharacterized protein</fullName>
    </submittedName>
</protein>
<comment type="caution">
    <text evidence="2">The sequence shown here is derived from an EMBL/GenBank/DDBJ whole genome shotgun (WGS) entry which is preliminary data.</text>
</comment>
<dbReference type="NCBIfam" id="NF043066">
    <property type="entry name" value="ETEC_3214_dom"/>
    <property type="match status" value="1"/>
</dbReference>
<evidence type="ECO:0000313" key="3">
    <source>
        <dbReference type="Proteomes" id="UP001203069"/>
    </source>
</evidence>
<accession>A0ABT0MQ85</accession>
<keyword evidence="1" id="KW-0812">Transmembrane</keyword>
<evidence type="ECO:0000313" key="2">
    <source>
        <dbReference type="EMBL" id="MCL2891379.1"/>
    </source>
</evidence>
<proteinExistence type="predicted"/>
<reference evidence="2 3" key="1">
    <citation type="submission" date="2022-02" db="EMBL/GenBank/DDBJ databases">
        <title>Description of Brenneria tiliae sp. nov. isolated from symptomatic Tilia x moltkei and Tilia x europaea trees in the UK.</title>
        <authorList>
            <person name="Kile H."/>
        </authorList>
    </citation>
    <scope>NUCLEOTIDE SEQUENCE [LARGE SCALE GENOMIC DNA]</scope>
    <source>
        <strain evidence="2 3">MC1SB4.1</strain>
    </source>
</reference>
<evidence type="ECO:0000256" key="1">
    <source>
        <dbReference type="SAM" id="Phobius"/>
    </source>
</evidence>
<dbReference type="EMBL" id="JAKPBZ010000100">
    <property type="protein sequence ID" value="MCL2891379.1"/>
    <property type="molecule type" value="Genomic_DNA"/>
</dbReference>
<dbReference type="RefSeq" id="WP_249243343.1">
    <property type="nucleotide sequence ID" value="NZ_JAKPBZ010000100.1"/>
</dbReference>
<dbReference type="Proteomes" id="UP001203069">
    <property type="component" value="Unassembled WGS sequence"/>
</dbReference>
<sequence>MSSNNKTLKKSLAAVLFSGALVIIGYFSAGFGLLNGVFDLYQNISNKFFQRQAEDNLHVIYTGSSIKYIESIFGAPVKEKYSKDGKVNEYIYSFKKFYLQVVYDNNNTVILYSVTSKDKNFHPEIPYLGGRLGDKFKAFGDDVSYLQSGYSSKFYQYEEGHYLGNPGNYRNFYLAYNPAGADYFELQPLPDFYNNNKSPPDKKNLEGFRSNNAPNTFGVGDIHGGPDGLELYYGLGIDYYDARDIPDKD</sequence>
<feature type="transmembrane region" description="Helical" evidence="1">
    <location>
        <begin position="12"/>
        <end position="34"/>
    </location>
</feature>
<keyword evidence="1" id="KW-1133">Transmembrane helix</keyword>
<name>A0ABT0MQ85_9GAMM</name>
<gene>
    <name evidence="2" type="ORF">MFP26_01425</name>
</gene>